<gene>
    <name evidence="1" type="ORF">CPELLU_LOCUS4439</name>
</gene>
<sequence length="164" mass="19417">MQVTIELTYRYYTEYVDVHVMNKINLSQHIWKKDKDQIQSAIKLIEMYTDIEIMLSIIDSEVTMISFGIIEIINQLEMNMVEIDINKHKDLVLLTQGLEPIEEDEVDKTYELVDKNKHYIDTSTKQDKELNNEADEELVEALQEYEKGENRIINNIILEEFNQS</sequence>
<dbReference type="AlphaFoldDB" id="A0A9N9ATG0"/>
<protein>
    <submittedName>
        <fullName evidence="1">10636_t:CDS:1</fullName>
    </submittedName>
</protein>
<keyword evidence="2" id="KW-1185">Reference proteome</keyword>
<dbReference type="Proteomes" id="UP000789759">
    <property type="component" value="Unassembled WGS sequence"/>
</dbReference>
<accession>A0A9N9ATG0</accession>
<comment type="caution">
    <text evidence="1">The sequence shown here is derived from an EMBL/GenBank/DDBJ whole genome shotgun (WGS) entry which is preliminary data.</text>
</comment>
<dbReference type="EMBL" id="CAJVQA010002346">
    <property type="protein sequence ID" value="CAG8544211.1"/>
    <property type="molecule type" value="Genomic_DNA"/>
</dbReference>
<evidence type="ECO:0000313" key="2">
    <source>
        <dbReference type="Proteomes" id="UP000789759"/>
    </source>
</evidence>
<dbReference type="OrthoDB" id="10541762at2759"/>
<name>A0A9N9ATG0_9GLOM</name>
<evidence type="ECO:0000313" key="1">
    <source>
        <dbReference type="EMBL" id="CAG8544211.1"/>
    </source>
</evidence>
<proteinExistence type="predicted"/>
<reference evidence="1" key="1">
    <citation type="submission" date="2021-06" db="EMBL/GenBank/DDBJ databases">
        <authorList>
            <person name="Kallberg Y."/>
            <person name="Tangrot J."/>
            <person name="Rosling A."/>
        </authorList>
    </citation>
    <scope>NUCLEOTIDE SEQUENCE</scope>
    <source>
        <strain evidence="1">FL966</strain>
    </source>
</reference>
<organism evidence="1 2">
    <name type="scientific">Cetraspora pellucida</name>
    <dbReference type="NCBI Taxonomy" id="1433469"/>
    <lineage>
        <taxon>Eukaryota</taxon>
        <taxon>Fungi</taxon>
        <taxon>Fungi incertae sedis</taxon>
        <taxon>Mucoromycota</taxon>
        <taxon>Glomeromycotina</taxon>
        <taxon>Glomeromycetes</taxon>
        <taxon>Diversisporales</taxon>
        <taxon>Gigasporaceae</taxon>
        <taxon>Cetraspora</taxon>
    </lineage>
</organism>